<gene>
    <name evidence="1" type="ORF">THSYN_14270</name>
</gene>
<dbReference type="KEGG" id="tsy:THSYN_14270"/>
<sequence>MLERARASLAVVEPAGHLLSIALDHCTIGQALAEPDGAAAGPDGEAREAGAALDLAIETMHRANGMDDLPKLYLARARHRRTRGDPSGARADLESAECLATPSGMRTYLAECALLAGQLDLDGAPAGTGAGPAAAPGTLDAIPRAAAHWTQADGLIRETGYQRREAELHLLEARLQHHQARPAQARAARARAESALRARGQWGLWPTLRQVAAELGLPAPDLDP</sequence>
<evidence type="ECO:0000313" key="1">
    <source>
        <dbReference type="EMBL" id="AUB81989.1"/>
    </source>
</evidence>
<organism evidence="1 2">
    <name type="scientific">Candidatus Thiodictyon syntrophicum</name>
    <dbReference type="NCBI Taxonomy" id="1166950"/>
    <lineage>
        <taxon>Bacteria</taxon>
        <taxon>Pseudomonadati</taxon>
        <taxon>Pseudomonadota</taxon>
        <taxon>Gammaproteobacteria</taxon>
        <taxon>Chromatiales</taxon>
        <taxon>Chromatiaceae</taxon>
        <taxon>Thiodictyon</taxon>
    </lineage>
</organism>
<dbReference type="EMBL" id="CP020370">
    <property type="protein sequence ID" value="AUB81989.1"/>
    <property type="molecule type" value="Genomic_DNA"/>
</dbReference>
<accession>A0A2K8U997</accession>
<reference evidence="1 2" key="1">
    <citation type="submission" date="2017-03" db="EMBL/GenBank/DDBJ databases">
        <title>Complete genome sequence of Candidatus 'Thiodictyon syntrophicum' sp. nov. strain Cad16T, a photolithoautotroph purple sulfur bacterium isolated from an alpine meromictic lake.</title>
        <authorList>
            <person name="Luedin S.M."/>
            <person name="Pothier J.F."/>
            <person name="Danza F."/>
            <person name="Storelli N."/>
            <person name="Wittwer M."/>
            <person name="Tonolla M."/>
        </authorList>
    </citation>
    <scope>NUCLEOTIDE SEQUENCE [LARGE SCALE GENOMIC DNA]</scope>
    <source>
        <strain evidence="1 2">Cad16T</strain>
    </source>
</reference>
<protein>
    <submittedName>
        <fullName evidence="1">Uncharacterized protein</fullName>
    </submittedName>
</protein>
<name>A0A2K8U997_9GAMM</name>
<proteinExistence type="predicted"/>
<dbReference type="Proteomes" id="UP000232638">
    <property type="component" value="Chromosome"/>
</dbReference>
<keyword evidence="2" id="KW-1185">Reference proteome</keyword>
<evidence type="ECO:0000313" key="2">
    <source>
        <dbReference type="Proteomes" id="UP000232638"/>
    </source>
</evidence>
<dbReference type="AlphaFoldDB" id="A0A2K8U997"/>